<evidence type="ECO:0000313" key="2">
    <source>
        <dbReference type="EMBL" id="KFM57568.1"/>
    </source>
</evidence>
<evidence type="ECO:0000313" key="3">
    <source>
        <dbReference type="Proteomes" id="UP000054359"/>
    </source>
</evidence>
<organism evidence="2 3">
    <name type="scientific">Stegodyphus mimosarum</name>
    <name type="common">African social velvet spider</name>
    <dbReference type="NCBI Taxonomy" id="407821"/>
    <lineage>
        <taxon>Eukaryota</taxon>
        <taxon>Metazoa</taxon>
        <taxon>Ecdysozoa</taxon>
        <taxon>Arthropoda</taxon>
        <taxon>Chelicerata</taxon>
        <taxon>Arachnida</taxon>
        <taxon>Araneae</taxon>
        <taxon>Araneomorphae</taxon>
        <taxon>Entelegynae</taxon>
        <taxon>Eresoidea</taxon>
        <taxon>Eresidae</taxon>
        <taxon>Stegodyphus</taxon>
    </lineage>
</organism>
<name>A0A087SXH9_STEMI</name>
<accession>A0A087SXH9</accession>
<keyword evidence="1" id="KW-0812">Transmembrane</keyword>
<keyword evidence="1" id="KW-1133">Transmembrane helix</keyword>
<proteinExistence type="predicted"/>
<dbReference type="EMBL" id="KK112404">
    <property type="protein sequence ID" value="KFM57568.1"/>
    <property type="molecule type" value="Genomic_DNA"/>
</dbReference>
<evidence type="ECO:0000256" key="1">
    <source>
        <dbReference type="SAM" id="Phobius"/>
    </source>
</evidence>
<dbReference type="Proteomes" id="UP000054359">
    <property type="component" value="Unassembled WGS sequence"/>
</dbReference>
<keyword evidence="3" id="KW-1185">Reference proteome</keyword>
<sequence>GNYENSAAINVSFRSKCLKCFICSLSFIFVQSVSLCCCLHFLI</sequence>
<protein>
    <submittedName>
        <fullName evidence="2">Uncharacterized protein</fullName>
    </submittedName>
</protein>
<reference evidence="2 3" key="1">
    <citation type="submission" date="2013-11" db="EMBL/GenBank/DDBJ databases">
        <title>Genome sequencing of Stegodyphus mimosarum.</title>
        <authorList>
            <person name="Bechsgaard J."/>
        </authorList>
    </citation>
    <scope>NUCLEOTIDE SEQUENCE [LARGE SCALE GENOMIC DNA]</scope>
</reference>
<gene>
    <name evidence="2" type="ORF">X975_08052</name>
</gene>
<feature type="non-terminal residue" evidence="2">
    <location>
        <position position="1"/>
    </location>
</feature>
<feature type="transmembrane region" description="Helical" evidence="1">
    <location>
        <begin position="20"/>
        <end position="42"/>
    </location>
</feature>
<keyword evidence="1" id="KW-0472">Membrane</keyword>
<dbReference type="AlphaFoldDB" id="A0A087SXH9"/>
<feature type="non-terminal residue" evidence="2">
    <location>
        <position position="43"/>
    </location>
</feature>